<reference evidence="1" key="2">
    <citation type="submission" date="2004-02" db="EMBL/GenBank/DDBJ databases">
        <authorList>
            <consortium name="Genoscope"/>
            <consortium name="Whitehead Institute Centre for Genome Research"/>
        </authorList>
    </citation>
    <scope>NUCLEOTIDE SEQUENCE</scope>
</reference>
<evidence type="ECO:0000313" key="1">
    <source>
        <dbReference type="EMBL" id="CAG14217.1"/>
    </source>
</evidence>
<dbReference type="AlphaFoldDB" id="Q4RBL6"/>
<protein>
    <submittedName>
        <fullName evidence="1">(spotted green pufferfish) hypothetical protein</fullName>
    </submittedName>
</protein>
<dbReference type="KEGG" id="tng:GSTEN00037333G001"/>
<name>Q4RBL6_TETNG</name>
<dbReference type="EMBL" id="CAAE01021150">
    <property type="protein sequence ID" value="CAG14217.1"/>
    <property type="molecule type" value="Genomic_DNA"/>
</dbReference>
<comment type="caution">
    <text evidence="1">The sequence shown here is derived from an EMBL/GenBank/DDBJ whole genome shotgun (WGS) entry which is preliminary data.</text>
</comment>
<organism evidence="1">
    <name type="scientific">Tetraodon nigroviridis</name>
    <name type="common">Spotted green pufferfish</name>
    <name type="synonym">Chelonodon nigroviridis</name>
    <dbReference type="NCBI Taxonomy" id="99883"/>
    <lineage>
        <taxon>Eukaryota</taxon>
        <taxon>Metazoa</taxon>
        <taxon>Chordata</taxon>
        <taxon>Craniata</taxon>
        <taxon>Vertebrata</taxon>
        <taxon>Euteleostomi</taxon>
        <taxon>Actinopterygii</taxon>
        <taxon>Neopterygii</taxon>
        <taxon>Teleostei</taxon>
        <taxon>Neoteleostei</taxon>
        <taxon>Acanthomorphata</taxon>
        <taxon>Eupercaria</taxon>
        <taxon>Tetraodontiformes</taxon>
        <taxon>Tetradontoidea</taxon>
        <taxon>Tetraodontidae</taxon>
        <taxon>Tetraodon</taxon>
    </lineage>
</organism>
<gene>
    <name evidence="1" type="ORF">GSTENG00037333001</name>
</gene>
<feature type="non-terminal residue" evidence="1">
    <location>
        <position position="1"/>
    </location>
</feature>
<proteinExistence type="predicted"/>
<reference evidence="1" key="1">
    <citation type="journal article" date="2004" name="Nature">
        <title>Genome duplication in the teleost fish Tetraodon nigroviridis reveals the early vertebrate proto-karyotype.</title>
        <authorList>
            <person name="Jaillon O."/>
            <person name="Aury J.-M."/>
            <person name="Brunet F."/>
            <person name="Petit J.-L."/>
            <person name="Stange-Thomann N."/>
            <person name="Mauceli E."/>
            <person name="Bouneau L."/>
            <person name="Fischer C."/>
            <person name="Ozouf-Costaz C."/>
            <person name="Bernot A."/>
            <person name="Nicaud S."/>
            <person name="Jaffe D."/>
            <person name="Fisher S."/>
            <person name="Lutfalla G."/>
            <person name="Dossat C."/>
            <person name="Segurens B."/>
            <person name="Dasilva C."/>
            <person name="Salanoubat M."/>
            <person name="Levy M."/>
            <person name="Boudet N."/>
            <person name="Castellano S."/>
            <person name="Anthouard V."/>
            <person name="Jubin C."/>
            <person name="Castelli V."/>
            <person name="Katinka M."/>
            <person name="Vacherie B."/>
            <person name="Biemont C."/>
            <person name="Skalli Z."/>
            <person name="Cattolico L."/>
            <person name="Poulain J."/>
            <person name="De Berardinis V."/>
            <person name="Cruaud C."/>
            <person name="Duprat S."/>
            <person name="Brottier P."/>
            <person name="Coutanceau J.-P."/>
            <person name="Gouzy J."/>
            <person name="Parra G."/>
            <person name="Lardier G."/>
            <person name="Chapple C."/>
            <person name="McKernan K.J."/>
            <person name="McEwan P."/>
            <person name="Bosak S."/>
            <person name="Kellis M."/>
            <person name="Volff J.-N."/>
            <person name="Guigo R."/>
            <person name="Zody M.C."/>
            <person name="Mesirov J."/>
            <person name="Lindblad-Toh K."/>
            <person name="Birren B."/>
            <person name="Nusbaum C."/>
            <person name="Kahn D."/>
            <person name="Robinson-Rechavi M."/>
            <person name="Laudet V."/>
            <person name="Schachter V."/>
            <person name="Quetier F."/>
            <person name="Saurin W."/>
            <person name="Scarpelli C."/>
            <person name="Wincker P."/>
            <person name="Lander E.S."/>
            <person name="Weissenbach J."/>
            <person name="Roest Crollius H."/>
        </authorList>
    </citation>
    <scope>NUCLEOTIDE SEQUENCE [LARGE SCALE GENOMIC DNA]</scope>
</reference>
<sequence>QIASYPSESRGLSLRLLGIEEASC</sequence>
<accession>Q4RBL6</accession>